<dbReference type="Proteomes" id="UP000254293">
    <property type="component" value="Unassembled WGS sequence"/>
</dbReference>
<dbReference type="RefSeq" id="WP_244731579.1">
    <property type="nucleotide sequence ID" value="NZ_CP091516.1"/>
</dbReference>
<evidence type="ECO:0000313" key="2">
    <source>
        <dbReference type="EMBL" id="STR03053.1"/>
    </source>
</evidence>
<sequence length="310" mass="34803">MRPSEMLKLHGRPIAYFPQLAKPLGGVNASILFSHFFYWNDKGESDLGIYRTAEEIEMETGLSVQEQRTARAKLRERGVLVETEKRIEHRIYYRLDLDAFDALMLQHSGSGESTAPKCKSNSPEMQKQHSGSEESTADEMQNQHSYIRTEDYQKTTAVDYNRNITREARCVSANRPSESLADRPSEKPAAPPRPAKPAKRQPSAARRELDALNLLADRGIDGDLARDYLAVRRDKRSATLTKTALDGLEREANRAGLSLEQALTLCCERGWVGFCAQWLHEHRNPAVRGNSVKDTPIHTVGGAFLAKDVL</sequence>
<keyword evidence="4" id="KW-1185">Reference proteome</keyword>
<gene>
    <name evidence="2" type="ORF">NCTC13336_01945</name>
    <name evidence="3" type="ORF">NCTC13336_02354</name>
</gene>
<dbReference type="EMBL" id="UGJJ01000004">
    <property type="protein sequence ID" value="STR03426.1"/>
    <property type="molecule type" value="Genomic_DNA"/>
</dbReference>
<proteinExistence type="predicted"/>
<dbReference type="EMBL" id="UGJJ01000003">
    <property type="protein sequence ID" value="STR03053.1"/>
    <property type="molecule type" value="Genomic_DNA"/>
</dbReference>
<protein>
    <submittedName>
        <fullName evidence="3">Uncharacterized protein</fullName>
    </submittedName>
</protein>
<name>A0A377R4N0_9NEIS</name>
<evidence type="ECO:0000313" key="3">
    <source>
        <dbReference type="EMBL" id="STR03426.1"/>
    </source>
</evidence>
<feature type="region of interest" description="Disordered" evidence="1">
    <location>
        <begin position="109"/>
        <end position="141"/>
    </location>
</feature>
<feature type="region of interest" description="Disordered" evidence="1">
    <location>
        <begin position="169"/>
        <end position="205"/>
    </location>
</feature>
<feature type="compositionally biased region" description="Polar residues" evidence="1">
    <location>
        <begin position="109"/>
        <end position="125"/>
    </location>
</feature>
<reference evidence="3 4" key="1">
    <citation type="submission" date="2018-06" db="EMBL/GenBank/DDBJ databases">
        <authorList>
            <consortium name="Pathogen Informatics"/>
            <person name="Doyle S."/>
        </authorList>
    </citation>
    <scope>NUCLEOTIDE SEQUENCE [LARGE SCALE GENOMIC DNA]</scope>
    <source>
        <strain evidence="3 4">NCTC13336</strain>
    </source>
</reference>
<evidence type="ECO:0000313" key="4">
    <source>
        <dbReference type="Proteomes" id="UP000254293"/>
    </source>
</evidence>
<accession>A0A377R4N0</accession>
<evidence type="ECO:0000256" key="1">
    <source>
        <dbReference type="SAM" id="MobiDB-lite"/>
    </source>
</evidence>
<dbReference type="AlphaFoldDB" id="A0A377R4N0"/>
<organism evidence="3 4">
    <name type="scientific">Kingella potus</name>
    <dbReference type="NCBI Taxonomy" id="265175"/>
    <lineage>
        <taxon>Bacteria</taxon>
        <taxon>Pseudomonadati</taxon>
        <taxon>Pseudomonadota</taxon>
        <taxon>Betaproteobacteria</taxon>
        <taxon>Neisseriales</taxon>
        <taxon>Neisseriaceae</taxon>
        <taxon>Kingella</taxon>
    </lineage>
</organism>